<keyword evidence="3" id="KW-1185">Reference proteome</keyword>
<dbReference type="PANTHER" id="PTHR33223:SF6">
    <property type="entry name" value="CCHC-TYPE DOMAIN-CONTAINING PROTEIN"/>
    <property type="match status" value="1"/>
</dbReference>
<dbReference type="Proteomes" id="UP001151760">
    <property type="component" value="Unassembled WGS sequence"/>
</dbReference>
<reference evidence="2" key="2">
    <citation type="submission" date="2022-01" db="EMBL/GenBank/DDBJ databases">
        <authorList>
            <person name="Yamashiro T."/>
            <person name="Shiraishi A."/>
            <person name="Satake H."/>
            <person name="Nakayama K."/>
        </authorList>
    </citation>
    <scope>NUCLEOTIDE SEQUENCE</scope>
</reference>
<dbReference type="EMBL" id="BQNB010019869">
    <property type="protein sequence ID" value="GJT89883.1"/>
    <property type="molecule type" value="Genomic_DNA"/>
</dbReference>
<comment type="caution">
    <text evidence="2">The sequence shown here is derived from an EMBL/GenBank/DDBJ whole genome shotgun (WGS) entry which is preliminary data.</text>
</comment>
<name>A0ABQ5HPT7_9ASTR</name>
<protein>
    <recommendedName>
        <fullName evidence="1">Retrotransposon gag domain-containing protein</fullName>
    </recommendedName>
</protein>
<accession>A0ABQ5HPT7</accession>
<evidence type="ECO:0000313" key="3">
    <source>
        <dbReference type="Proteomes" id="UP001151760"/>
    </source>
</evidence>
<dbReference type="PANTHER" id="PTHR33223">
    <property type="entry name" value="CCHC-TYPE DOMAIN-CONTAINING PROTEIN"/>
    <property type="match status" value="1"/>
</dbReference>
<evidence type="ECO:0000259" key="1">
    <source>
        <dbReference type="Pfam" id="PF03732"/>
    </source>
</evidence>
<evidence type="ECO:0000313" key="2">
    <source>
        <dbReference type="EMBL" id="GJT89883.1"/>
    </source>
</evidence>
<organism evidence="2 3">
    <name type="scientific">Tanacetum coccineum</name>
    <dbReference type="NCBI Taxonomy" id="301880"/>
    <lineage>
        <taxon>Eukaryota</taxon>
        <taxon>Viridiplantae</taxon>
        <taxon>Streptophyta</taxon>
        <taxon>Embryophyta</taxon>
        <taxon>Tracheophyta</taxon>
        <taxon>Spermatophyta</taxon>
        <taxon>Magnoliopsida</taxon>
        <taxon>eudicotyledons</taxon>
        <taxon>Gunneridae</taxon>
        <taxon>Pentapetalae</taxon>
        <taxon>asterids</taxon>
        <taxon>campanulids</taxon>
        <taxon>Asterales</taxon>
        <taxon>Asteraceae</taxon>
        <taxon>Asteroideae</taxon>
        <taxon>Anthemideae</taxon>
        <taxon>Anthemidinae</taxon>
        <taxon>Tanacetum</taxon>
    </lineage>
</organism>
<reference evidence="2" key="1">
    <citation type="journal article" date="2022" name="Int. J. Mol. Sci.">
        <title>Draft Genome of Tanacetum Coccineum: Genomic Comparison of Closely Related Tanacetum-Family Plants.</title>
        <authorList>
            <person name="Yamashiro T."/>
            <person name="Shiraishi A."/>
            <person name="Nakayama K."/>
            <person name="Satake H."/>
        </authorList>
    </citation>
    <scope>NUCLEOTIDE SEQUENCE</scope>
</reference>
<sequence>MGWVVCSNAVVESCDAVLIFVVTSSRCICDAVSSHYREILEQCWCRNYGRSRRQYSHHGIILSIVTRNLAPGVVKPKIGGNVNFKIKSQLMRELREDTFFGNKDEDAHDHIDWVLSIVGLFNIPEVSKDAVMLRVFPFTLTVAVKRWVDRLAPGTINTWDLLKSAFIQRNMVQTRQPNNPPDVAEIIAQQLQKIIPNIVTQVTNNLNNGNGNGNGGGNNGCTYKGFVACGPRDFDRTGGEVALTRWIEKMESVINNSGCLANQMVKYAVSSFIGKALTWWNTQVEARGRDAANAMAWNDFKALLTTKFCPSNEIEKLEGEF</sequence>
<proteinExistence type="predicted"/>
<dbReference type="InterPro" id="IPR005162">
    <property type="entry name" value="Retrotrans_gag_dom"/>
</dbReference>
<gene>
    <name evidence="2" type="ORF">Tco_1078728</name>
</gene>
<dbReference type="Pfam" id="PF03732">
    <property type="entry name" value="Retrotrans_gag"/>
    <property type="match status" value="1"/>
</dbReference>
<feature type="domain" description="Retrotransposon gag" evidence="1">
    <location>
        <begin position="266"/>
        <end position="320"/>
    </location>
</feature>